<gene>
    <name evidence="4" type="ORF">BWGOE8_54920</name>
</gene>
<dbReference type="InterPro" id="IPR009739">
    <property type="entry name" value="LprI-like_N"/>
</dbReference>
<comment type="caution">
    <text evidence="4">The sequence shown here is derived from an EMBL/GenBank/DDBJ whole genome shotgun (WGS) entry which is preliminary data.</text>
</comment>
<keyword evidence="1" id="KW-0175">Coiled coil</keyword>
<evidence type="ECO:0000313" key="4">
    <source>
        <dbReference type="EMBL" id="OFD71432.1"/>
    </source>
</evidence>
<evidence type="ECO:0000259" key="3">
    <source>
        <dbReference type="Pfam" id="PF07007"/>
    </source>
</evidence>
<feature type="coiled-coil region" evidence="1">
    <location>
        <begin position="110"/>
        <end position="140"/>
    </location>
</feature>
<protein>
    <recommendedName>
        <fullName evidence="3">Lysozyme inhibitor LprI-like N-terminal domain-containing protein</fullName>
    </recommendedName>
</protein>
<reference evidence="4 5" key="1">
    <citation type="submission" date="2016-05" db="EMBL/GenBank/DDBJ databases">
        <title>Bacillus thuringiensis and Bacillus weihenstephanensis as novel biocontrol agents of wilt causing Verticillium species.</title>
        <authorList>
            <person name="Hollensteiner J."/>
            <person name="Wemheuer F."/>
            <person name="Harting R."/>
            <person name="Kolarzyk A."/>
            <person name="Diaz-Valerio S."/>
            <person name="Poehlein A."/>
            <person name="Brzuszkiewicz E."/>
            <person name="Nesemann K."/>
            <person name="Braus-Stromeyer S."/>
            <person name="Braus G."/>
            <person name="Daniel R."/>
            <person name="Liesegang H."/>
        </authorList>
    </citation>
    <scope>NUCLEOTIDE SEQUENCE [LARGE SCALE GENOMIC DNA]</scope>
    <source>
        <strain evidence="4 5">GOE8</strain>
    </source>
</reference>
<accession>A0A1E8AZF5</accession>
<sequence length="331" mass="38260">MKKLILTIGITLLVVAGCSNNDAFDKAKKQGDLALENKEYDRAVASFELALKEKKDDREIRLKMNQTNKMIEALQESNIDRAISLLREIENGSVSPVILAKQAKEKREVLANQKGEEEKYKQMLAKVEELKNEQKFADVKNQLNVIIRETKGKEQFKVYYQNANEQITQIVPRTIDVDKTKDEKSKEEKVKEENKNEGKPKVEEPKKERVIAGEREKYISKLNSIEESLKKFDYLYENGITTEMKEGEGRRYEAWDAALNEIYAVLKKQLSTGEMNTLREKQREWITYRDQKAEAAWNESGQGTLSGLAIISSKVNSTKERCYQLVEQYMK</sequence>
<dbReference type="Gene3D" id="1.20.1270.180">
    <property type="match status" value="1"/>
</dbReference>
<dbReference type="AlphaFoldDB" id="A0A1E8AZF5"/>
<dbReference type="PANTHER" id="PTHR39176">
    <property type="entry name" value="PERIPLASMIC PROTEIN-RELATED"/>
    <property type="match status" value="1"/>
</dbReference>
<name>A0A1E8AZF5_BACMY</name>
<feature type="region of interest" description="Disordered" evidence="2">
    <location>
        <begin position="178"/>
        <end position="205"/>
    </location>
</feature>
<dbReference type="PATRIC" id="fig|86662.25.peg.5630"/>
<feature type="domain" description="Lysozyme inhibitor LprI-like N-terminal" evidence="3">
    <location>
        <begin position="241"/>
        <end position="325"/>
    </location>
</feature>
<organism evidence="4 5">
    <name type="scientific">Bacillus mycoides</name>
    <dbReference type="NCBI Taxonomy" id="1405"/>
    <lineage>
        <taxon>Bacteria</taxon>
        <taxon>Bacillati</taxon>
        <taxon>Bacillota</taxon>
        <taxon>Bacilli</taxon>
        <taxon>Bacillales</taxon>
        <taxon>Bacillaceae</taxon>
        <taxon>Bacillus</taxon>
        <taxon>Bacillus cereus group</taxon>
    </lineage>
</organism>
<dbReference type="Proteomes" id="UP000175706">
    <property type="component" value="Unassembled WGS sequence"/>
</dbReference>
<dbReference type="EMBL" id="LXLT01000069">
    <property type="protein sequence ID" value="OFD71432.1"/>
    <property type="molecule type" value="Genomic_DNA"/>
</dbReference>
<dbReference type="RefSeq" id="WP_070145733.1">
    <property type="nucleotide sequence ID" value="NZ_LXLT01000069.1"/>
</dbReference>
<evidence type="ECO:0000313" key="5">
    <source>
        <dbReference type="Proteomes" id="UP000175706"/>
    </source>
</evidence>
<dbReference type="PANTHER" id="PTHR39176:SF1">
    <property type="entry name" value="PERIPLASMIC PROTEIN"/>
    <property type="match status" value="1"/>
</dbReference>
<evidence type="ECO:0000256" key="1">
    <source>
        <dbReference type="SAM" id="Coils"/>
    </source>
</evidence>
<dbReference type="PROSITE" id="PS51257">
    <property type="entry name" value="PROKAR_LIPOPROTEIN"/>
    <property type="match status" value="1"/>
</dbReference>
<dbReference type="Pfam" id="PF07007">
    <property type="entry name" value="LprI"/>
    <property type="match status" value="1"/>
</dbReference>
<evidence type="ECO:0000256" key="2">
    <source>
        <dbReference type="SAM" id="MobiDB-lite"/>
    </source>
</evidence>
<proteinExistence type="predicted"/>